<keyword evidence="4" id="KW-1185">Reference proteome</keyword>
<sequence length="270" mass="29590">MSHKVAIVTGGTRGIGRGISEILARDGYDLVLGFNSNRDAANKAKEELESKYNVKVITVEGDISQPQSVELLFQAVKDVFKGRLTAFVHNAGLYVNMTTSSAEAPKNLEPDEEWNDRIYDYYQKVYPRAFKKGIELARKCEGLRHIIAVSSPGCNCNQPAQPGYEDPGQAKASMEFLVRCYAKTLAAQNINVNCVIPGFIRTGAWEALFEKRKGMQDGINQVVTESTPAKRWADPTEIGEVVAFLCSEKASFLTGVAIPVDGGLHLGKTK</sequence>
<evidence type="ECO:0000313" key="3">
    <source>
        <dbReference type="EMBL" id="CAL5223980.1"/>
    </source>
</evidence>
<dbReference type="SUPFAM" id="SSF51735">
    <property type="entry name" value="NAD(P)-binding Rossmann-fold domains"/>
    <property type="match status" value="1"/>
</dbReference>
<dbReference type="Pfam" id="PF13561">
    <property type="entry name" value="adh_short_C2"/>
    <property type="match status" value="1"/>
</dbReference>
<reference evidence="3 4" key="1">
    <citation type="submission" date="2024-06" db="EMBL/GenBank/DDBJ databases">
        <authorList>
            <person name="Kraege A."/>
            <person name="Thomma B."/>
        </authorList>
    </citation>
    <scope>NUCLEOTIDE SEQUENCE [LARGE SCALE GENOMIC DNA]</scope>
</reference>
<keyword evidence="2" id="KW-0560">Oxidoreductase</keyword>
<proteinExistence type="inferred from homology"/>
<comment type="caution">
    <text evidence="3">The sequence shown here is derived from an EMBL/GenBank/DDBJ whole genome shotgun (WGS) entry which is preliminary data.</text>
</comment>
<accession>A0ABP1FZQ2</accession>
<name>A0ABP1FZQ2_9CHLO</name>
<evidence type="ECO:0000256" key="1">
    <source>
        <dbReference type="ARBA" id="ARBA00006484"/>
    </source>
</evidence>
<organism evidence="3 4">
    <name type="scientific">Coccomyxa viridis</name>
    <dbReference type="NCBI Taxonomy" id="1274662"/>
    <lineage>
        <taxon>Eukaryota</taxon>
        <taxon>Viridiplantae</taxon>
        <taxon>Chlorophyta</taxon>
        <taxon>core chlorophytes</taxon>
        <taxon>Trebouxiophyceae</taxon>
        <taxon>Trebouxiophyceae incertae sedis</taxon>
        <taxon>Coccomyxaceae</taxon>
        <taxon>Coccomyxa</taxon>
    </lineage>
</organism>
<dbReference type="EMBL" id="CAXHTA020000009">
    <property type="protein sequence ID" value="CAL5223980.1"/>
    <property type="molecule type" value="Genomic_DNA"/>
</dbReference>
<dbReference type="PANTHER" id="PTHR43008:SF4">
    <property type="entry name" value="CHAIN DEHYDROGENASE, PUTATIVE (AFU_ORTHOLOGUE AFUA_4G08710)-RELATED"/>
    <property type="match status" value="1"/>
</dbReference>
<dbReference type="Gene3D" id="3.40.50.720">
    <property type="entry name" value="NAD(P)-binding Rossmann-like Domain"/>
    <property type="match status" value="1"/>
</dbReference>
<dbReference type="InterPro" id="IPR036291">
    <property type="entry name" value="NAD(P)-bd_dom_sf"/>
</dbReference>
<gene>
    <name evidence="3" type="primary">g6591</name>
    <name evidence="3" type="ORF">VP750_LOCUS5639</name>
</gene>
<dbReference type="InterPro" id="IPR002347">
    <property type="entry name" value="SDR_fam"/>
</dbReference>
<dbReference type="PRINTS" id="PR00081">
    <property type="entry name" value="GDHRDH"/>
</dbReference>
<evidence type="ECO:0000256" key="2">
    <source>
        <dbReference type="ARBA" id="ARBA00023002"/>
    </source>
</evidence>
<protein>
    <submittedName>
        <fullName evidence="3">G6591 protein</fullName>
    </submittedName>
</protein>
<dbReference type="Proteomes" id="UP001497392">
    <property type="component" value="Unassembled WGS sequence"/>
</dbReference>
<evidence type="ECO:0000313" key="4">
    <source>
        <dbReference type="Proteomes" id="UP001497392"/>
    </source>
</evidence>
<comment type="similarity">
    <text evidence="1">Belongs to the short-chain dehydrogenases/reductases (SDR) family.</text>
</comment>
<dbReference type="PANTHER" id="PTHR43008">
    <property type="entry name" value="BENZIL REDUCTASE"/>
    <property type="match status" value="1"/>
</dbReference>